<dbReference type="PROSITE" id="PS00622">
    <property type="entry name" value="HTH_LUXR_1"/>
    <property type="match status" value="1"/>
</dbReference>
<dbReference type="InterPro" id="IPR039420">
    <property type="entry name" value="WalR-like"/>
</dbReference>
<evidence type="ECO:0000256" key="1">
    <source>
        <dbReference type="ARBA" id="ARBA00022553"/>
    </source>
</evidence>
<evidence type="ECO:0000256" key="3">
    <source>
        <dbReference type="PROSITE-ProRule" id="PRU00169"/>
    </source>
</evidence>
<dbReference type="InterPro" id="IPR016032">
    <property type="entry name" value="Sig_transdc_resp-reg_C-effctor"/>
</dbReference>
<dbReference type="RefSeq" id="WP_078485848.1">
    <property type="nucleotide sequence ID" value="NZ_MPRJ01000008.1"/>
</dbReference>
<dbReference type="SUPFAM" id="SSF52172">
    <property type="entry name" value="CheY-like"/>
    <property type="match status" value="1"/>
</dbReference>
<dbReference type="Gene3D" id="3.40.50.2300">
    <property type="match status" value="1"/>
</dbReference>
<dbReference type="InterPro" id="IPR000792">
    <property type="entry name" value="Tscrpt_reg_LuxR_C"/>
</dbReference>
<dbReference type="InterPro" id="IPR011006">
    <property type="entry name" value="CheY-like_superfamily"/>
</dbReference>
<dbReference type="InterPro" id="IPR001789">
    <property type="entry name" value="Sig_transdc_resp-reg_receiver"/>
</dbReference>
<dbReference type="InterPro" id="IPR058245">
    <property type="entry name" value="NreC/VraR/RcsB-like_REC"/>
</dbReference>
<gene>
    <name evidence="6" type="ORF">BOW51_01935</name>
</gene>
<dbReference type="GO" id="GO:0000160">
    <property type="term" value="P:phosphorelay signal transduction system"/>
    <property type="evidence" value="ECO:0007669"/>
    <property type="project" value="InterPro"/>
</dbReference>
<dbReference type="SUPFAM" id="SSF46894">
    <property type="entry name" value="C-terminal effector domain of the bipartite response regulators"/>
    <property type="match status" value="1"/>
</dbReference>
<dbReference type="GO" id="GO:0006355">
    <property type="term" value="P:regulation of DNA-templated transcription"/>
    <property type="evidence" value="ECO:0007669"/>
    <property type="project" value="InterPro"/>
</dbReference>
<dbReference type="PROSITE" id="PS50110">
    <property type="entry name" value="RESPONSE_REGULATORY"/>
    <property type="match status" value="1"/>
</dbReference>
<dbReference type="Proteomes" id="UP000190896">
    <property type="component" value="Unassembled WGS sequence"/>
</dbReference>
<sequence length="212" mass="23643">MKKIHVLIADDHAIVRQGLKAILDYTDDLVVAGEAADGHEVIKKLREGHWDVLLLDIAMPGMAGIEALNRVRAENKKLPVLILSIYPPEQYAIRLLKSGASGYMTKESAPEQLVMAIRMIAEGRKYISPEVGELLNEQLLGDSEQSLHESLSNREYQVFCRIASGETVGEIAESLSLSVKTISTYRSRILEKLHVKNNAELTYYAFKHGLVM</sequence>
<reference evidence="6 7" key="1">
    <citation type="submission" date="2016-11" db="EMBL/GenBank/DDBJ databases">
        <title>Mixed transmission modes and dynamic genome evolution in an obligate animal-bacterial symbiosis.</title>
        <authorList>
            <person name="Russell S.L."/>
            <person name="Corbett-Detig R.B."/>
            <person name="Cavanaugh C.M."/>
        </authorList>
    </citation>
    <scope>NUCLEOTIDE SEQUENCE [LARGE SCALE GENOMIC DNA]</scope>
    <source>
        <strain evidence="6">Se-Cadez</strain>
    </source>
</reference>
<name>A0A1T2KXD9_9GAMM</name>
<accession>A0A1T2KXD9</accession>
<evidence type="ECO:0000259" key="5">
    <source>
        <dbReference type="PROSITE" id="PS50110"/>
    </source>
</evidence>
<dbReference type="PRINTS" id="PR00038">
    <property type="entry name" value="HTHLUXR"/>
</dbReference>
<evidence type="ECO:0000259" key="4">
    <source>
        <dbReference type="PROSITE" id="PS50043"/>
    </source>
</evidence>
<feature type="domain" description="HTH luxR-type" evidence="4">
    <location>
        <begin position="144"/>
        <end position="209"/>
    </location>
</feature>
<proteinExistence type="predicted"/>
<evidence type="ECO:0000313" key="6">
    <source>
        <dbReference type="EMBL" id="OOZ37515.1"/>
    </source>
</evidence>
<dbReference type="GO" id="GO:0003677">
    <property type="term" value="F:DNA binding"/>
    <property type="evidence" value="ECO:0007669"/>
    <property type="project" value="UniProtKB-KW"/>
</dbReference>
<comment type="caution">
    <text evidence="6">The sequence shown here is derived from an EMBL/GenBank/DDBJ whole genome shotgun (WGS) entry which is preliminary data.</text>
</comment>
<dbReference type="Pfam" id="PF00196">
    <property type="entry name" value="GerE"/>
    <property type="match status" value="1"/>
</dbReference>
<dbReference type="EMBL" id="MPRJ01000008">
    <property type="protein sequence ID" value="OOZ37515.1"/>
    <property type="molecule type" value="Genomic_DNA"/>
</dbReference>
<keyword evidence="7" id="KW-1185">Reference proteome</keyword>
<dbReference type="Pfam" id="PF00072">
    <property type="entry name" value="Response_reg"/>
    <property type="match status" value="1"/>
</dbReference>
<dbReference type="PROSITE" id="PS50043">
    <property type="entry name" value="HTH_LUXR_2"/>
    <property type="match status" value="1"/>
</dbReference>
<dbReference type="AlphaFoldDB" id="A0A1T2KXD9"/>
<dbReference type="PANTHER" id="PTHR43214">
    <property type="entry name" value="TWO-COMPONENT RESPONSE REGULATOR"/>
    <property type="match status" value="1"/>
</dbReference>
<feature type="modified residue" description="4-aspartylphosphate" evidence="3">
    <location>
        <position position="56"/>
    </location>
</feature>
<evidence type="ECO:0000313" key="7">
    <source>
        <dbReference type="Proteomes" id="UP000190896"/>
    </source>
</evidence>
<organism evidence="6 7">
    <name type="scientific">Solemya velesiana gill symbiont</name>
    <dbReference type="NCBI Taxonomy" id="1918948"/>
    <lineage>
        <taxon>Bacteria</taxon>
        <taxon>Pseudomonadati</taxon>
        <taxon>Pseudomonadota</taxon>
        <taxon>Gammaproteobacteria</taxon>
        <taxon>sulfur-oxidizing symbionts</taxon>
    </lineage>
</organism>
<dbReference type="SMART" id="SM00448">
    <property type="entry name" value="REC"/>
    <property type="match status" value="1"/>
</dbReference>
<dbReference type="CDD" id="cd17535">
    <property type="entry name" value="REC_NarL-like"/>
    <property type="match status" value="1"/>
</dbReference>
<keyword evidence="2 6" id="KW-0238">DNA-binding</keyword>
<keyword evidence="1 3" id="KW-0597">Phosphoprotein</keyword>
<dbReference type="CDD" id="cd06170">
    <property type="entry name" value="LuxR_C_like"/>
    <property type="match status" value="1"/>
</dbReference>
<dbReference type="SMART" id="SM00421">
    <property type="entry name" value="HTH_LUXR"/>
    <property type="match status" value="1"/>
</dbReference>
<evidence type="ECO:0000256" key="2">
    <source>
        <dbReference type="ARBA" id="ARBA00023125"/>
    </source>
</evidence>
<feature type="domain" description="Response regulatory" evidence="5">
    <location>
        <begin position="5"/>
        <end position="121"/>
    </location>
</feature>
<protein>
    <submittedName>
        <fullName evidence="6">DNA-binding response regulator</fullName>
    </submittedName>
</protein>
<dbReference type="OrthoDB" id="9796655at2"/>